<organism evidence="5 6">
    <name type="scientific">Kibdelosporangium aridum</name>
    <dbReference type="NCBI Taxonomy" id="2030"/>
    <lineage>
        <taxon>Bacteria</taxon>
        <taxon>Bacillati</taxon>
        <taxon>Actinomycetota</taxon>
        <taxon>Actinomycetes</taxon>
        <taxon>Pseudonocardiales</taxon>
        <taxon>Pseudonocardiaceae</taxon>
        <taxon>Kibdelosporangium</taxon>
    </lineage>
</organism>
<dbReference type="AlphaFoldDB" id="A0A1W2EKG6"/>
<dbReference type="InterPro" id="IPR041678">
    <property type="entry name" value="TetR_C_16"/>
</dbReference>
<evidence type="ECO:0000256" key="2">
    <source>
        <dbReference type="PROSITE-ProRule" id="PRU00335"/>
    </source>
</evidence>
<reference evidence="5 6" key="1">
    <citation type="submission" date="2017-04" db="EMBL/GenBank/DDBJ databases">
        <authorList>
            <person name="Afonso C.L."/>
            <person name="Miller P.J."/>
            <person name="Scott M.A."/>
            <person name="Spackman E."/>
            <person name="Goraichik I."/>
            <person name="Dimitrov K.M."/>
            <person name="Suarez D.L."/>
            <person name="Swayne D.E."/>
        </authorList>
    </citation>
    <scope>NUCLEOTIDE SEQUENCE [LARGE SCALE GENOMIC DNA]</scope>
    <source>
        <strain evidence="5 6">DSM 43828</strain>
    </source>
</reference>
<accession>A0A1W2EKG6</accession>
<dbReference type="PANTHER" id="PTHR30055:SF235">
    <property type="entry name" value="TRANSCRIPTIONAL REGULATORY PROTEIN"/>
    <property type="match status" value="1"/>
</dbReference>
<evidence type="ECO:0000256" key="3">
    <source>
        <dbReference type="SAM" id="MobiDB-lite"/>
    </source>
</evidence>
<keyword evidence="6" id="KW-1185">Reference proteome</keyword>
<dbReference type="InterPro" id="IPR001647">
    <property type="entry name" value="HTH_TetR"/>
</dbReference>
<evidence type="ECO:0000313" key="5">
    <source>
        <dbReference type="EMBL" id="SMD10187.1"/>
    </source>
</evidence>
<protein>
    <submittedName>
        <fullName evidence="5">Transcriptional regulator, TetR family</fullName>
    </submittedName>
</protein>
<evidence type="ECO:0000259" key="4">
    <source>
        <dbReference type="PROSITE" id="PS50977"/>
    </source>
</evidence>
<proteinExistence type="predicted"/>
<dbReference type="Gene3D" id="1.10.357.10">
    <property type="entry name" value="Tetracycline Repressor, domain 2"/>
    <property type="match status" value="1"/>
</dbReference>
<dbReference type="EMBL" id="FWXV01000003">
    <property type="protein sequence ID" value="SMD10187.1"/>
    <property type="molecule type" value="Genomic_DNA"/>
</dbReference>
<dbReference type="SUPFAM" id="SSF46689">
    <property type="entry name" value="Homeodomain-like"/>
    <property type="match status" value="1"/>
</dbReference>
<dbReference type="SUPFAM" id="SSF48498">
    <property type="entry name" value="Tetracyclin repressor-like, C-terminal domain"/>
    <property type="match status" value="1"/>
</dbReference>
<dbReference type="Proteomes" id="UP000192674">
    <property type="component" value="Unassembled WGS sequence"/>
</dbReference>
<dbReference type="PRINTS" id="PR00455">
    <property type="entry name" value="HTHTETR"/>
</dbReference>
<dbReference type="Gene3D" id="1.10.10.60">
    <property type="entry name" value="Homeodomain-like"/>
    <property type="match status" value="1"/>
</dbReference>
<feature type="DNA-binding region" description="H-T-H motif" evidence="2">
    <location>
        <begin position="42"/>
        <end position="61"/>
    </location>
</feature>
<dbReference type="Pfam" id="PF17920">
    <property type="entry name" value="TetR_C_16"/>
    <property type="match status" value="1"/>
</dbReference>
<dbReference type="InterPro" id="IPR009057">
    <property type="entry name" value="Homeodomain-like_sf"/>
</dbReference>
<feature type="region of interest" description="Disordered" evidence="3">
    <location>
        <begin position="1"/>
        <end position="21"/>
    </location>
</feature>
<dbReference type="GO" id="GO:0000976">
    <property type="term" value="F:transcription cis-regulatory region binding"/>
    <property type="evidence" value="ECO:0007669"/>
    <property type="project" value="TreeGrafter"/>
</dbReference>
<keyword evidence="1 2" id="KW-0238">DNA-binding</keyword>
<name>A0A1W2EKG6_KIBAR</name>
<dbReference type="PANTHER" id="PTHR30055">
    <property type="entry name" value="HTH-TYPE TRANSCRIPTIONAL REGULATOR RUTR"/>
    <property type="match status" value="1"/>
</dbReference>
<gene>
    <name evidence="5" type="ORF">SAMN05661093_04580</name>
</gene>
<dbReference type="PROSITE" id="PS50977">
    <property type="entry name" value="HTH_TETR_2"/>
    <property type="match status" value="1"/>
</dbReference>
<dbReference type="RefSeq" id="WP_084428796.1">
    <property type="nucleotide sequence ID" value="NZ_FWXV01000003.1"/>
</dbReference>
<dbReference type="Pfam" id="PF00440">
    <property type="entry name" value="TetR_N"/>
    <property type="match status" value="1"/>
</dbReference>
<dbReference type="InterPro" id="IPR050109">
    <property type="entry name" value="HTH-type_TetR-like_transc_reg"/>
</dbReference>
<evidence type="ECO:0000313" key="6">
    <source>
        <dbReference type="Proteomes" id="UP000192674"/>
    </source>
</evidence>
<sequence>MTTSAEQEGKRRGRRPAGADTKNALIEAAREVFTEQGYEGATVRAIAKRAGVDPAMVNHWFGGKEGLFAQSVLQLPVDPAVIANEIASGDINTLGDRVVRRFLTVWDSTGGGQFAALVRSVAGHEMAVHGLRDIFLKQIFMRVAAKTGADNAMFRATLVASQLIGMGMVRYVAKFEPLASNDIDTMAAAVGPTVQRYFTGEIASPS</sequence>
<evidence type="ECO:0000256" key="1">
    <source>
        <dbReference type="ARBA" id="ARBA00023125"/>
    </source>
</evidence>
<dbReference type="GO" id="GO:0003700">
    <property type="term" value="F:DNA-binding transcription factor activity"/>
    <property type="evidence" value="ECO:0007669"/>
    <property type="project" value="TreeGrafter"/>
</dbReference>
<feature type="domain" description="HTH tetR-type" evidence="4">
    <location>
        <begin position="19"/>
        <end position="79"/>
    </location>
</feature>
<dbReference type="InterPro" id="IPR036271">
    <property type="entry name" value="Tet_transcr_reg_TetR-rel_C_sf"/>
</dbReference>
<dbReference type="OrthoDB" id="3210235at2"/>